<dbReference type="Proteomes" id="UP000054985">
    <property type="component" value="Unassembled WGS sequence"/>
</dbReference>
<dbReference type="EMBL" id="LNYN01000008">
    <property type="protein sequence ID" value="KTD38573.1"/>
    <property type="molecule type" value="Genomic_DNA"/>
</dbReference>
<organism evidence="2 4">
    <name type="scientific">Legionella moravica</name>
    <dbReference type="NCBI Taxonomy" id="39962"/>
    <lineage>
        <taxon>Bacteria</taxon>
        <taxon>Pseudomonadati</taxon>
        <taxon>Pseudomonadota</taxon>
        <taxon>Gammaproteobacteria</taxon>
        <taxon>Legionellales</taxon>
        <taxon>Legionellaceae</taxon>
        <taxon>Legionella</taxon>
    </lineage>
</organism>
<reference evidence="2 4" key="2">
    <citation type="submission" date="2018-06" db="EMBL/GenBank/DDBJ databases">
        <authorList>
            <consortium name="Pathogen Informatics"/>
            <person name="Doyle S."/>
        </authorList>
    </citation>
    <scope>NUCLEOTIDE SEQUENCE [LARGE SCALE GENOMIC DNA]</scope>
    <source>
        <strain evidence="2 4">NCTC12239</strain>
    </source>
</reference>
<dbReference type="STRING" id="39962.Lmor_0242"/>
<dbReference type="OrthoDB" id="5652496at2"/>
<evidence type="ECO:0000313" key="4">
    <source>
        <dbReference type="Proteomes" id="UP000254040"/>
    </source>
</evidence>
<protein>
    <recommendedName>
        <fullName evidence="5">J domain-containing protein</fullName>
    </recommendedName>
</protein>
<sequence>MTIEAELKRLVKFYAIFDSEHNCYVPQLDKQIVLSLERDFVKVVNQQLLENGPSKESITSQYRKISVKFHPDRHLNYSPEISWLEQILSEGKNDGACFKVLNFCHDKFINPEKFKEPKFADIKTKEDCKVWLDGLKNQSTTYSGRSLYESLQDLLDQSGDFFDHAGKIKPTGLRVLIKSIPVIFATYGTFIFAEELFAVYALYLIVLKSGQYLESCHSSELKSIGKTLQELSTITATATTTFMVRLLEMIFWASHQCLDMSLQIGSSLFTPILVSSSRQDSPEDVDAEMCREMIIASQNMQEGMQLKTPELKVISAPLESYIGLNEQQFFRGLRSGQAKFRALEAFLFRMRILDECSDPIEAKLTQAEEELRKIKDNPEVYNSKTATAVDRASRIIDLLKDSDVSDRQLVLYTPR</sequence>
<evidence type="ECO:0008006" key="5">
    <source>
        <dbReference type="Google" id="ProtNLM"/>
    </source>
</evidence>
<dbReference type="AlphaFoldDB" id="A0A378JYY8"/>
<evidence type="ECO:0000313" key="1">
    <source>
        <dbReference type="EMBL" id="KTD38573.1"/>
    </source>
</evidence>
<dbReference type="Proteomes" id="UP000254040">
    <property type="component" value="Unassembled WGS sequence"/>
</dbReference>
<gene>
    <name evidence="1" type="ORF">Lmor_0242</name>
    <name evidence="2" type="ORF">NCTC12239_02200</name>
</gene>
<reference evidence="1 3" key="1">
    <citation type="submission" date="2015-11" db="EMBL/GenBank/DDBJ databases">
        <title>Genomic analysis of 38 Legionella species identifies large and diverse effector repertoires.</title>
        <authorList>
            <person name="Burstein D."/>
            <person name="Amaro F."/>
            <person name="Zusman T."/>
            <person name="Lifshitz Z."/>
            <person name="Cohen O."/>
            <person name="Gilbert J.A."/>
            <person name="Pupko T."/>
            <person name="Shuman H.A."/>
            <person name="Segal G."/>
        </authorList>
    </citation>
    <scope>NUCLEOTIDE SEQUENCE [LARGE SCALE GENOMIC DNA]</scope>
    <source>
        <strain evidence="1 3">ATCC 43877</strain>
    </source>
</reference>
<proteinExistence type="predicted"/>
<evidence type="ECO:0000313" key="3">
    <source>
        <dbReference type="Proteomes" id="UP000054985"/>
    </source>
</evidence>
<keyword evidence="3" id="KW-1185">Reference proteome</keyword>
<dbReference type="EMBL" id="UGOG01000001">
    <property type="protein sequence ID" value="STX63257.1"/>
    <property type="molecule type" value="Genomic_DNA"/>
</dbReference>
<name>A0A378JYY8_9GAMM</name>
<accession>A0A378JYY8</accession>
<evidence type="ECO:0000313" key="2">
    <source>
        <dbReference type="EMBL" id="STX63257.1"/>
    </source>
</evidence>
<dbReference type="RefSeq" id="WP_028384210.1">
    <property type="nucleotide sequence ID" value="NZ_CAAAJG010000072.1"/>
</dbReference>